<name>A0A6C0KD71_9ZZZZ</name>
<feature type="domain" description="DEAD-box RNA helicase Q" evidence="7">
    <location>
        <begin position="17"/>
        <end position="45"/>
    </location>
</feature>
<dbReference type="PANTHER" id="PTHR47959:SF1">
    <property type="entry name" value="ATP-DEPENDENT RNA HELICASE DBPA"/>
    <property type="match status" value="1"/>
</dbReference>
<accession>A0A6C0KD71</accession>
<dbReference type="PROSITE" id="PS51192">
    <property type="entry name" value="HELICASE_ATP_BIND_1"/>
    <property type="match status" value="1"/>
</dbReference>
<dbReference type="GO" id="GO:0003676">
    <property type="term" value="F:nucleic acid binding"/>
    <property type="evidence" value="ECO:0007669"/>
    <property type="project" value="InterPro"/>
</dbReference>
<dbReference type="CDD" id="cd18787">
    <property type="entry name" value="SF2_C_DEAD"/>
    <property type="match status" value="1"/>
</dbReference>
<dbReference type="InterPro" id="IPR011545">
    <property type="entry name" value="DEAD/DEAH_box_helicase_dom"/>
</dbReference>
<reference evidence="8" key="1">
    <citation type="journal article" date="2020" name="Nature">
        <title>Giant virus diversity and host interactions through global metagenomics.</title>
        <authorList>
            <person name="Schulz F."/>
            <person name="Roux S."/>
            <person name="Paez-Espino D."/>
            <person name="Jungbluth S."/>
            <person name="Walsh D.A."/>
            <person name="Denef V.J."/>
            <person name="McMahon K.D."/>
            <person name="Konstantinidis K.T."/>
            <person name="Eloe-Fadrosh E.A."/>
            <person name="Kyrpides N.C."/>
            <person name="Woyke T."/>
        </authorList>
    </citation>
    <scope>NUCLEOTIDE SEQUENCE</scope>
    <source>
        <strain evidence="8">GVMAG-S-1101182-85</strain>
    </source>
</reference>
<evidence type="ECO:0000259" key="6">
    <source>
        <dbReference type="PROSITE" id="PS51194"/>
    </source>
</evidence>
<dbReference type="GO" id="GO:0016787">
    <property type="term" value="F:hydrolase activity"/>
    <property type="evidence" value="ECO:0007669"/>
    <property type="project" value="UniProtKB-KW"/>
</dbReference>
<dbReference type="PROSITE" id="PS51195">
    <property type="entry name" value="Q_MOTIF"/>
    <property type="match status" value="1"/>
</dbReference>
<evidence type="ECO:0000256" key="2">
    <source>
        <dbReference type="ARBA" id="ARBA00022801"/>
    </source>
</evidence>
<dbReference type="GO" id="GO:0003724">
    <property type="term" value="F:RNA helicase activity"/>
    <property type="evidence" value="ECO:0007669"/>
    <property type="project" value="InterPro"/>
</dbReference>
<dbReference type="Pfam" id="PF00270">
    <property type="entry name" value="DEAD"/>
    <property type="match status" value="1"/>
</dbReference>
<feature type="domain" description="Helicase ATP-binding" evidence="5">
    <location>
        <begin position="48"/>
        <end position="219"/>
    </location>
</feature>
<dbReference type="GO" id="GO:0005524">
    <property type="term" value="F:ATP binding"/>
    <property type="evidence" value="ECO:0007669"/>
    <property type="project" value="UniProtKB-KW"/>
</dbReference>
<dbReference type="InterPro" id="IPR050079">
    <property type="entry name" value="DEAD_box_RNA_helicase"/>
</dbReference>
<dbReference type="PROSITE" id="PS51194">
    <property type="entry name" value="HELICASE_CTER"/>
    <property type="match status" value="1"/>
</dbReference>
<evidence type="ECO:0000256" key="4">
    <source>
        <dbReference type="ARBA" id="ARBA00022840"/>
    </source>
</evidence>
<sequence>MAATSDLRNPSSVKEYKSFDDMSLSQDLLRGIYGYGFEKPSEIQQKGIMPIATGLDLIAQAQSGTGKTGTFTIGSLARVDPAIKQVQVLCLVPTRELAQQIQIVASQIGSSMGIQAYAAMGKTPLREDMRALQKGCQFLVGTPGRIYDLMNRKYFQTDYMKVIIVDEADQMLENRFREQLQCILSLGFPSTARCALFSATMSDEVVEFAEKLLDKPVRILIPPEQVKLEGIRQFRVDLEREDWKFEVLLDLYKHLNITQALIYCNKRQKAEWLAEKMTNAGFPITCIHGDMEVRDRMDRMTSFRKGDTRVMISTDLLARGIDVQQVSLVINYEIPQQIENYIHRIGRSGRYGRKGTAINLISGEDARSLKEIQDMYKVEIDMLPQDLSKISLV</sequence>
<evidence type="ECO:0000259" key="7">
    <source>
        <dbReference type="PROSITE" id="PS51195"/>
    </source>
</evidence>
<keyword evidence="2" id="KW-0378">Hydrolase</keyword>
<dbReference type="InterPro" id="IPR027417">
    <property type="entry name" value="P-loop_NTPase"/>
</dbReference>
<keyword evidence="1" id="KW-0547">Nucleotide-binding</keyword>
<protein>
    <recommendedName>
        <fullName evidence="9">Helicase</fullName>
    </recommendedName>
</protein>
<dbReference type="SMART" id="SM00487">
    <property type="entry name" value="DEXDc"/>
    <property type="match status" value="1"/>
</dbReference>
<dbReference type="EMBL" id="MN740837">
    <property type="protein sequence ID" value="QHU14258.1"/>
    <property type="molecule type" value="Genomic_DNA"/>
</dbReference>
<keyword evidence="3" id="KW-0347">Helicase</keyword>
<dbReference type="Pfam" id="PF00271">
    <property type="entry name" value="Helicase_C"/>
    <property type="match status" value="1"/>
</dbReference>
<evidence type="ECO:0000256" key="1">
    <source>
        <dbReference type="ARBA" id="ARBA00022741"/>
    </source>
</evidence>
<dbReference type="InterPro" id="IPR014014">
    <property type="entry name" value="RNA_helicase_DEAD_Q_motif"/>
</dbReference>
<dbReference type="GO" id="GO:0005829">
    <property type="term" value="C:cytosol"/>
    <property type="evidence" value="ECO:0007669"/>
    <property type="project" value="TreeGrafter"/>
</dbReference>
<keyword evidence="4" id="KW-0067">ATP-binding</keyword>
<proteinExistence type="predicted"/>
<evidence type="ECO:0000259" key="5">
    <source>
        <dbReference type="PROSITE" id="PS51192"/>
    </source>
</evidence>
<dbReference type="AlphaFoldDB" id="A0A6C0KD71"/>
<feature type="domain" description="Helicase C-terminal" evidence="6">
    <location>
        <begin position="250"/>
        <end position="391"/>
    </location>
</feature>
<evidence type="ECO:0008006" key="9">
    <source>
        <dbReference type="Google" id="ProtNLM"/>
    </source>
</evidence>
<evidence type="ECO:0000313" key="8">
    <source>
        <dbReference type="EMBL" id="QHU14258.1"/>
    </source>
</evidence>
<dbReference type="SMART" id="SM00490">
    <property type="entry name" value="HELICc"/>
    <property type="match status" value="1"/>
</dbReference>
<dbReference type="PANTHER" id="PTHR47959">
    <property type="entry name" value="ATP-DEPENDENT RNA HELICASE RHLE-RELATED"/>
    <property type="match status" value="1"/>
</dbReference>
<organism evidence="8">
    <name type="scientific">viral metagenome</name>
    <dbReference type="NCBI Taxonomy" id="1070528"/>
    <lineage>
        <taxon>unclassified sequences</taxon>
        <taxon>metagenomes</taxon>
        <taxon>organismal metagenomes</taxon>
    </lineage>
</organism>
<dbReference type="SUPFAM" id="SSF52540">
    <property type="entry name" value="P-loop containing nucleoside triphosphate hydrolases"/>
    <property type="match status" value="1"/>
</dbReference>
<evidence type="ECO:0000256" key="3">
    <source>
        <dbReference type="ARBA" id="ARBA00022806"/>
    </source>
</evidence>
<dbReference type="InterPro" id="IPR014001">
    <property type="entry name" value="Helicase_ATP-bd"/>
</dbReference>
<dbReference type="InterPro" id="IPR001650">
    <property type="entry name" value="Helicase_C-like"/>
</dbReference>
<dbReference type="Gene3D" id="3.40.50.300">
    <property type="entry name" value="P-loop containing nucleotide triphosphate hydrolases"/>
    <property type="match status" value="2"/>
</dbReference>